<dbReference type="OMA" id="FAIRANY"/>
<dbReference type="SUPFAM" id="SSF50249">
    <property type="entry name" value="Nucleic acid-binding proteins"/>
    <property type="match status" value="1"/>
</dbReference>
<evidence type="ECO:0000256" key="1">
    <source>
        <dbReference type="ARBA" id="ARBA00004123"/>
    </source>
</evidence>
<comment type="similarity">
    <text evidence="2">Belongs to the replication factor A protein 3 family.</text>
</comment>
<evidence type="ECO:0000313" key="4">
    <source>
        <dbReference type="EMBL" id="EFC47963.1"/>
    </source>
</evidence>
<organism evidence="5">
    <name type="scientific">Naegleria gruberi</name>
    <name type="common">Amoeba</name>
    <dbReference type="NCBI Taxonomy" id="5762"/>
    <lineage>
        <taxon>Eukaryota</taxon>
        <taxon>Discoba</taxon>
        <taxon>Heterolobosea</taxon>
        <taxon>Tetramitia</taxon>
        <taxon>Eutetramitia</taxon>
        <taxon>Vahlkampfiidae</taxon>
        <taxon>Naegleria</taxon>
    </lineage>
</organism>
<dbReference type="GO" id="GO:0006281">
    <property type="term" value="P:DNA repair"/>
    <property type="evidence" value="ECO:0007669"/>
    <property type="project" value="InterPro"/>
</dbReference>
<dbReference type="InParanoid" id="D2V4N8"/>
<keyword evidence="3" id="KW-0539">Nucleus</keyword>
<dbReference type="EMBL" id="GG738852">
    <property type="protein sequence ID" value="EFC47963.1"/>
    <property type="molecule type" value="Genomic_DNA"/>
</dbReference>
<dbReference type="InterPro" id="IPR012340">
    <property type="entry name" value="NA-bd_OB-fold"/>
</dbReference>
<accession>D2V4N8</accession>
<evidence type="ECO:0000313" key="5">
    <source>
        <dbReference type="Proteomes" id="UP000006671"/>
    </source>
</evidence>
<sequence>MSNNDIQPYQPVSYPYVNAQTLRNYIGKEVTLIGRVVSLVSDSDVFDVLTHEGTVTIYHNSPVSFDENAFVMIRGQGEDLNGSPSLRSTFAQQLHTTTDLDMEVFNNFILLAEGKFRDLFYD</sequence>
<dbReference type="GO" id="GO:0006260">
    <property type="term" value="P:DNA replication"/>
    <property type="evidence" value="ECO:0007669"/>
    <property type="project" value="InterPro"/>
</dbReference>
<protein>
    <submittedName>
        <fullName evidence="4">Predicted protein</fullName>
    </submittedName>
</protein>
<dbReference type="Gene3D" id="2.40.50.140">
    <property type="entry name" value="Nucleic acid-binding proteins"/>
    <property type="match status" value="1"/>
</dbReference>
<dbReference type="Pfam" id="PF08661">
    <property type="entry name" value="Rep_fac-A_3"/>
    <property type="match status" value="1"/>
</dbReference>
<reference evidence="4 5" key="1">
    <citation type="journal article" date="2010" name="Cell">
        <title>The genome of Naegleria gruberi illuminates early eukaryotic versatility.</title>
        <authorList>
            <person name="Fritz-Laylin L.K."/>
            <person name="Prochnik S.E."/>
            <person name="Ginger M.L."/>
            <person name="Dacks J.B."/>
            <person name="Carpenter M.L."/>
            <person name="Field M.C."/>
            <person name="Kuo A."/>
            <person name="Paredez A."/>
            <person name="Chapman J."/>
            <person name="Pham J."/>
            <person name="Shu S."/>
            <person name="Neupane R."/>
            <person name="Cipriano M."/>
            <person name="Mancuso J."/>
            <person name="Tu H."/>
            <person name="Salamov A."/>
            <person name="Lindquist E."/>
            <person name="Shapiro H."/>
            <person name="Lucas S."/>
            <person name="Grigoriev I.V."/>
            <person name="Cande W.Z."/>
            <person name="Fulton C."/>
            <person name="Rokhsar D.S."/>
            <person name="Dawson S.C."/>
        </authorList>
    </citation>
    <scope>NUCLEOTIDE SEQUENCE [LARGE SCALE GENOMIC DNA]</scope>
    <source>
        <strain evidence="4 5">NEG-M</strain>
    </source>
</reference>
<proteinExistence type="inferred from homology"/>
<evidence type="ECO:0000256" key="2">
    <source>
        <dbReference type="ARBA" id="ARBA00009761"/>
    </source>
</evidence>
<dbReference type="InterPro" id="IPR013970">
    <property type="entry name" value="Rfa2"/>
</dbReference>
<name>D2V4N8_NAEGR</name>
<gene>
    <name evidence="4" type="ORF">NAEGRDRAFT_63856</name>
</gene>
<dbReference type="GO" id="GO:0003677">
    <property type="term" value="F:DNA binding"/>
    <property type="evidence" value="ECO:0007669"/>
    <property type="project" value="InterPro"/>
</dbReference>
<keyword evidence="5" id="KW-1185">Reference proteome</keyword>
<dbReference type="KEGG" id="ngr:NAEGRDRAFT_63856"/>
<dbReference type="Proteomes" id="UP000006671">
    <property type="component" value="Unassembled WGS sequence"/>
</dbReference>
<dbReference type="GO" id="GO:0031981">
    <property type="term" value="C:nuclear lumen"/>
    <property type="evidence" value="ECO:0007669"/>
    <property type="project" value="UniProtKB-ARBA"/>
</dbReference>
<dbReference type="GeneID" id="8848778"/>
<dbReference type="AlphaFoldDB" id="D2V4N8"/>
<dbReference type="VEuPathDB" id="AmoebaDB:NAEGRDRAFT_63856"/>
<evidence type="ECO:0000256" key="3">
    <source>
        <dbReference type="ARBA" id="ARBA00023242"/>
    </source>
</evidence>
<comment type="subcellular location">
    <subcellularLocation>
        <location evidence="1">Nucleus</location>
    </subcellularLocation>
</comment>
<dbReference type="RefSeq" id="XP_002680707.1">
    <property type="nucleotide sequence ID" value="XM_002680661.1"/>
</dbReference>
<dbReference type="GO" id="GO:0006310">
    <property type="term" value="P:DNA recombination"/>
    <property type="evidence" value="ECO:0007669"/>
    <property type="project" value="InterPro"/>
</dbReference>